<protein>
    <recommendedName>
        <fullName evidence="2">Metalloendopeptidase</fullName>
        <ecNumber evidence="2">3.4.24.-</ecNumber>
    </recommendedName>
</protein>
<keyword evidence="1 2" id="KW-0645">Protease</keyword>
<dbReference type="PANTHER" id="PTHR10127">
    <property type="entry name" value="DISCOIDIN, CUB, EGF, LAMININ , AND ZINC METALLOPROTEASE DOMAIN CONTAINING"/>
    <property type="match status" value="1"/>
</dbReference>
<proteinExistence type="predicted"/>
<reference evidence="4 5" key="1">
    <citation type="journal article" date="2016" name="Genome Biol. Evol.">
        <title>Gene Family Evolution Reflects Adaptation to Soil Environmental Stressors in the Genome of the Collembolan Orchesella cincta.</title>
        <authorList>
            <person name="Faddeeva-Vakhrusheva A."/>
            <person name="Derks M.F."/>
            <person name="Anvar S.Y."/>
            <person name="Agamennone V."/>
            <person name="Suring W."/>
            <person name="Smit S."/>
            <person name="van Straalen N.M."/>
            <person name="Roelofs D."/>
        </authorList>
    </citation>
    <scope>NUCLEOTIDE SEQUENCE [LARGE SCALE GENOMIC DNA]</scope>
    <source>
        <tissue evidence="4">Mixed pool</tissue>
    </source>
</reference>
<dbReference type="InterPro" id="IPR001506">
    <property type="entry name" value="Peptidase_M12A"/>
</dbReference>
<dbReference type="SMART" id="SM00235">
    <property type="entry name" value="ZnMc"/>
    <property type="match status" value="1"/>
</dbReference>
<dbReference type="PANTHER" id="PTHR10127:SF850">
    <property type="entry name" value="METALLOENDOPEPTIDASE"/>
    <property type="match status" value="1"/>
</dbReference>
<feature type="binding site" evidence="1">
    <location>
        <position position="160"/>
    </location>
    <ligand>
        <name>Zn(2+)</name>
        <dbReference type="ChEBI" id="CHEBI:29105"/>
        <note>catalytic</note>
    </ligand>
</feature>
<feature type="binding site" evidence="1">
    <location>
        <position position="150"/>
    </location>
    <ligand>
        <name>Zn(2+)</name>
        <dbReference type="ChEBI" id="CHEBI:29105"/>
        <note>catalytic</note>
    </ligand>
</feature>
<feature type="active site" evidence="1">
    <location>
        <position position="151"/>
    </location>
</feature>
<keyword evidence="1 2" id="KW-0862">Zinc</keyword>
<dbReference type="OMA" id="MQEWTSK"/>
<dbReference type="Proteomes" id="UP000094527">
    <property type="component" value="Unassembled WGS sequence"/>
</dbReference>
<accession>A0A1D2N167</accession>
<name>A0A1D2N167_ORCCI</name>
<dbReference type="InterPro" id="IPR024079">
    <property type="entry name" value="MetalloPept_cat_dom_sf"/>
</dbReference>
<dbReference type="GO" id="GO:0006508">
    <property type="term" value="P:proteolysis"/>
    <property type="evidence" value="ECO:0007669"/>
    <property type="project" value="UniProtKB-KW"/>
</dbReference>
<feature type="chain" id="PRO_5008811358" description="Metalloendopeptidase" evidence="2">
    <location>
        <begin position="23"/>
        <end position="274"/>
    </location>
</feature>
<dbReference type="STRING" id="48709.A0A1D2N167"/>
<dbReference type="GO" id="GO:0008270">
    <property type="term" value="F:zinc ion binding"/>
    <property type="evidence" value="ECO:0007669"/>
    <property type="project" value="UniProtKB-UniRule"/>
</dbReference>
<keyword evidence="1 2" id="KW-0378">Hydrolase</keyword>
<dbReference type="Pfam" id="PF01400">
    <property type="entry name" value="Astacin"/>
    <property type="match status" value="1"/>
</dbReference>
<feature type="domain" description="Peptidase M12A" evidence="3">
    <location>
        <begin position="57"/>
        <end position="257"/>
    </location>
</feature>
<evidence type="ECO:0000259" key="3">
    <source>
        <dbReference type="PROSITE" id="PS51864"/>
    </source>
</evidence>
<dbReference type="InterPro" id="IPR006026">
    <property type="entry name" value="Peptidase_Metallo"/>
</dbReference>
<dbReference type="CDD" id="cd04280">
    <property type="entry name" value="ZnMc_astacin_like"/>
    <property type="match status" value="1"/>
</dbReference>
<dbReference type="OrthoDB" id="291007at2759"/>
<dbReference type="PRINTS" id="PR00480">
    <property type="entry name" value="ASTACIN"/>
</dbReference>
<evidence type="ECO:0000313" key="4">
    <source>
        <dbReference type="EMBL" id="ODM98970.1"/>
    </source>
</evidence>
<gene>
    <name evidence="4" type="ORF">Ocin01_07695</name>
</gene>
<evidence type="ECO:0000256" key="1">
    <source>
        <dbReference type="PROSITE-ProRule" id="PRU01211"/>
    </source>
</evidence>
<sequence length="274" mass="31782">MLEPSTVLVFLILGCSCGIIHGKIVVRPAVSPAVGGSFYRFPHENGKYFEGDIILPAGLRAGSMSPRWRNGVVPYFIHRSFRPTERRAIYQAMQDIESKTCIEFKKRTNQTDFVRITNLNQGCFSYVGRSGRSQQLNLGPGCMYKTTIIHELVHAVGFWHEQSRHDRDRYININWNNIPRNYWREFQKHSNLVNFGTVYDYRSVMHYSYNAFARDRSRPTITSRRRNIALRLLGAGDNAGGLTEIDALQINRMYKCDPYRDYSYKIKSIDLYES</sequence>
<feature type="disulfide bond" evidence="1">
    <location>
        <begin position="101"/>
        <end position="256"/>
    </location>
</feature>
<dbReference type="Gene3D" id="3.40.390.10">
    <property type="entry name" value="Collagenase (Catalytic Domain)"/>
    <property type="match status" value="1"/>
</dbReference>
<comment type="cofactor">
    <cofactor evidence="1 2">
        <name>Zn(2+)</name>
        <dbReference type="ChEBI" id="CHEBI:29105"/>
    </cofactor>
    <text evidence="1 2">Binds 1 zinc ion per subunit.</text>
</comment>
<comment type="caution">
    <text evidence="4">The sequence shown here is derived from an EMBL/GenBank/DDBJ whole genome shotgun (WGS) entry which is preliminary data.</text>
</comment>
<dbReference type="AlphaFoldDB" id="A0A1D2N167"/>
<keyword evidence="5" id="KW-1185">Reference proteome</keyword>
<evidence type="ECO:0000256" key="2">
    <source>
        <dbReference type="RuleBase" id="RU361183"/>
    </source>
</evidence>
<dbReference type="SUPFAM" id="SSF55486">
    <property type="entry name" value="Metalloproteases ('zincins'), catalytic domain"/>
    <property type="match status" value="1"/>
</dbReference>
<dbReference type="GO" id="GO:0004222">
    <property type="term" value="F:metalloendopeptidase activity"/>
    <property type="evidence" value="ECO:0007669"/>
    <property type="project" value="UniProtKB-UniRule"/>
</dbReference>
<keyword evidence="1 2" id="KW-0479">Metal-binding</keyword>
<dbReference type="EC" id="3.4.24.-" evidence="2"/>
<keyword evidence="1 2" id="KW-0482">Metalloprotease</keyword>
<dbReference type="EMBL" id="LJIJ01000306">
    <property type="protein sequence ID" value="ODM98970.1"/>
    <property type="molecule type" value="Genomic_DNA"/>
</dbReference>
<organism evidence="4 5">
    <name type="scientific">Orchesella cincta</name>
    <name type="common">Springtail</name>
    <name type="synonym">Podura cincta</name>
    <dbReference type="NCBI Taxonomy" id="48709"/>
    <lineage>
        <taxon>Eukaryota</taxon>
        <taxon>Metazoa</taxon>
        <taxon>Ecdysozoa</taxon>
        <taxon>Arthropoda</taxon>
        <taxon>Hexapoda</taxon>
        <taxon>Collembola</taxon>
        <taxon>Entomobryomorpha</taxon>
        <taxon>Entomobryoidea</taxon>
        <taxon>Orchesellidae</taxon>
        <taxon>Orchesellinae</taxon>
        <taxon>Orchesella</taxon>
    </lineage>
</organism>
<feature type="signal peptide" evidence="2">
    <location>
        <begin position="1"/>
        <end position="22"/>
    </location>
</feature>
<comment type="caution">
    <text evidence="1">Lacks conserved residue(s) required for the propagation of feature annotation.</text>
</comment>
<keyword evidence="1" id="KW-1015">Disulfide bond</keyword>
<evidence type="ECO:0000313" key="5">
    <source>
        <dbReference type="Proteomes" id="UP000094527"/>
    </source>
</evidence>
<keyword evidence="2" id="KW-0732">Signal</keyword>
<dbReference type="PROSITE" id="PS51864">
    <property type="entry name" value="ASTACIN"/>
    <property type="match status" value="1"/>
</dbReference>
<dbReference type="InterPro" id="IPR034035">
    <property type="entry name" value="Astacin-like_dom"/>
</dbReference>
<feature type="binding site" evidence="1">
    <location>
        <position position="154"/>
    </location>
    <ligand>
        <name>Zn(2+)</name>
        <dbReference type="ChEBI" id="CHEBI:29105"/>
        <note>catalytic</note>
    </ligand>
</feature>